<feature type="binding site" evidence="13">
    <location>
        <position position="388"/>
    </location>
    <ligand>
        <name>Zn(2+)</name>
        <dbReference type="ChEBI" id="CHEBI:29105"/>
        <note>catalytic</note>
    </ligand>
</feature>
<dbReference type="RefSeq" id="WP_106226259.1">
    <property type="nucleotide sequence ID" value="NZ_PVTV01000011.1"/>
</dbReference>
<dbReference type="GO" id="GO:0000049">
    <property type="term" value="F:tRNA binding"/>
    <property type="evidence" value="ECO:0007669"/>
    <property type="project" value="UniProtKB-KW"/>
</dbReference>
<dbReference type="AlphaFoldDB" id="A0A2T0XJ28"/>
<dbReference type="CDD" id="cd00771">
    <property type="entry name" value="ThrRS_core"/>
    <property type="match status" value="1"/>
</dbReference>
<dbReference type="Gene3D" id="3.30.54.20">
    <property type="match status" value="1"/>
</dbReference>
<evidence type="ECO:0000259" key="15">
    <source>
        <dbReference type="PROSITE" id="PS51880"/>
    </source>
</evidence>
<evidence type="ECO:0000259" key="14">
    <source>
        <dbReference type="PROSITE" id="PS50862"/>
    </source>
</evidence>
<dbReference type="InterPro" id="IPR036621">
    <property type="entry name" value="Anticodon-bd_dom_sf"/>
</dbReference>
<dbReference type="InterPro" id="IPR002314">
    <property type="entry name" value="aa-tRNA-synt_IIb"/>
</dbReference>
<evidence type="ECO:0000313" key="16">
    <source>
        <dbReference type="EMBL" id="PRY98907.1"/>
    </source>
</evidence>
<dbReference type="Pfam" id="PF00587">
    <property type="entry name" value="tRNA-synt_2b"/>
    <property type="match status" value="1"/>
</dbReference>
<dbReference type="Proteomes" id="UP000238308">
    <property type="component" value="Unassembled WGS sequence"/>
</dbReference>
<dbReference type="InterPro" id="IPR012947">
    <property type="entry name" value="tRNA_SAD"/>
</dbReference>
<sequence length="649" mass="73108">MIAITLPDGSQRQYPGPVTVAEVAQSIGAGLARVALGGRVSMDGEINVVDTSYQITQDANLAILTPKDADGLDLIRHSTAHLLAYAVKSLFPDAQVTIGPVIENGFYYDFSYKRPFTPEDLVAIEKKMAELVKKDEIVTREEWARDDAVKFFKDMGEHYKAEIIAAIPGNQTISLYREGDFIDLCRGPHVPNTGKLKVFKLMKVAGAYWRGDSNNEMLTRIYGTAWATKEEQDAYLHMLEEAERRDHRKIGKDLDLFHFQEEGPGLIFWHPKGWAIWQQVEQYMRAVYRDNGYQEVKAPQILDLSLWKKTGHWDNYRENMFTTESENRVYGLKPMNCPGHVQIFNSGLRSYRDLPLRYGEFGQCHRNEPSGSLHGMMRVRGFTQDDGHIFCTEDQMLKECTAYTLLLQSVYADFGFTEVLYKVATRPEKRIGSDAVWDKAEAALIESLQRTGCEFEISPGEGAFYGPKIEYTLKDAIGRHWQCGTMQVDFSMPVRLGAEFVDSSDQRVAPVMLHRAILGSLERFIGMLIENYSGALPVWLAPVQAVVCCISDPSAEYAAQITQTLIKQGFRVESDLRSEKITRKIREHSMQKVPYMLVVGEKEREAGTVAVRARGGVEVGVMPIADFSTLISEDVASRRNSGSFAPQAD</sequence>
<feature type="domain" description="TGS" evidence="15">
    <location>
        <begin position="1"/>
        <end position="65"/>
    </location>
</feature>
<feature type="domain" description="Aminoacyl-transfer RNA synthetases class-II family profile" evidence="14">
    <location>
        <begin position="246"/>
        <end position="537"/>
    </location>
</feature>
<evidence type="ECO:0000256" key="11">
    <source>
        <dbReference type="ARBA" id="ARBA00023146"/>
    </source>
</evidence>
<dbReference type="HAMAP" id="MF_00184">
    <property type="entry name" value="Thr_tRNA_synth"/>
    <property type="match status" value="1"/>
</dbReference>
<keyword evidence="8 13" id="KW-0067">ATP-binding</keyword>
<dbReference type="Gene3D" id="3.40.50.800">
    <property type="entry name" value="Anticodon-binding domain"/>
    <property type="match status" value="1"/>
</dbReference>
<keyword evidence="3 13" id="KW-0820">tRNA-binding</keyword>
<accession>A0A2T0XJ28</accession>
<feature type="binding site" evidence="13">
    <location>
        <position position="337"/>
    </location>
    <ligand>
        <name>Zn(2+)</name>
        <dbReference type="ChEBI" id="CHEBI:29105"/>
        <note>catalytic</note>
    </ligand>
</feature>
<dbReference type="InterPro" id="IPR047246">
    <property type="entry name" value="ThrRS_anticodon"/>
</dbReference>
<name>A0A2T0XJ28_9BURK</name>
<dbReference type="FunFam" id="3.30.980.10:FF:000005">
    <property type="entry name" value="Threonyl-tRNA synthetase, mitochondrial"/>
    <property type="match status" value="1"/>
</dbReference>
<keyword evidence="10 13" id="KW-0648">Protein biosynthesis</keyword>
<dbReference type="InterPro" id="IPR018163">
    <property type="entry name" value="Thr/Ala-tRNA-synth_IIc_edit"/>
</dbReference>
<dbReference type="Pfam" id="PF03129">
    <property type="entry name" value="HGTP_anticodon"/>
    <property type="match status" value="1"/>
</dbReference>
<comment type="subunit">
    <text evidence="13">Homodimer.</text>
</comment>
<dbReference type="InterPro" id="IPR006195">
    <property type="entry name" value="aa-tRNA-synth_II"/>
</dbReference>
<dbReference type="CDD" id="cd00860">
    <property type="entry name" value="ThrRS_anticodon"/>
    <property type="match status" value="1"/>
</dbReference>
<comment type="similarity">
    <text evidence="1 13">Belongs to the class-II aminoacyl-tRNA synthetase family.</text>
</comment>
<comment type="cofactor">
    <cofactor evidence="13">
        <name>Zn(2+)</name>
        <dbReference type="ChEBI" id="CHEBI:29105"/>
    </cofactor>
    <text evidence="13">Binds 1 zinc ion per subunit.</text>
</comment>
<dbReference type="PRINTS" id="PR01047">
    <property type="entry name" value="TRNASYNTHTHR"/>
</dbReference>
<dbReference type="PANTHER" id="PTHR11451">
    <property type="entry name" value="THREONINE-TRNA LIGASE"/>
    <property type="match status" value="1"/>
</dbReference>
<dbReference type="InterPro" id="IPR012676">
    <property type="entry name" value="TGS-like"/>
</dbReference>
<dbReference type="NCBIfam" id="TIGR00418">
    <property type="entry name" value="thrS"/>
    <property type="match status" value="1"/>
</dbReference>
<dbReference type="InterPro" id="IPR033728">
    <property type="entry name" value="ThrRS_core"/>
</dbReference>
<evidence type="ECO:0000256" key="9">
    <source>
        <dbReference type="ARBA" id="ARBA00022884"/>
    </source>
</evidence>
<dbReference type="FunFam" id="3.40.50.800:FF:000001">
    <property type="entry name" value="Threonine--tRNA ligase"/>
    <property type="match status" value="1"/>
</dbReference>
<dbReference type="Pfam" id="PF02824">
    <property type="entry name" value="TGS"/>
    <property type="match status" value="1"/>
</dbReference>
<dbReference type="SMART" id="SM00863">
    <property type="entry name" value="tRNA_SAD"/>
    <property type="match status" value="1"/>
</dbReference>
<dbReference type="SUPFAM" id="SSF52954">
    <property type="entry name" value="Class II aaRS ABD-related"/>
    <property type="match status" value="1"/>
</dbReference>
<keyword evidence="4 13" id="KW-0436">Ligase</keyword>
<protein>
    <recommendedName>
        <fullName evidence="13">Threonine--tRNA ligase</fullName>
        <ecNumber evidence="13">6.1.1.3</ecNumber>
    </recommendedName>
    <alternativeName>
        <fullName evidence="13">Threonyl-tRNA synthetase</fullName>
        <shortName evidence="13">ThrRS</shortName>
    </alternativeName>
</protein>
<dbReference type="Pfam" id="PF07973">
    <property type="entry name" value="tRNA_SAD"/>
    <property type="match status" value="1"/>
</dbReference>
<dbReference type="InterPro" id="IPR004095">
    <property type="entry name" value="TGS"/>
</dbReference>
<dbReference type="InterPro" id="IPR002320">
    <property type="entry name" value="Thr-tRNA-ligase_IIa"/>
</dbReference>
<evidence type="ECO:0000256" key="4">
    <source>
        <dbReference type="ARBA" id="ARBA00022598"/>
    </source>
</evidence>
<evidence type="ECO:0000256" key="3">
    <source>
        <dbReference type="ARBA" id="ARBA00022555"/>
    </source>
</evidence>
<dbReference type="PROSITE" id="PS50862">
    <property type="entry name" value="AA_TRNA_LIGASE_II"/>
    <property type="match status" value="1"/>
</dbReference>
<dbReference type="SUPFAM" id="SSF81271">
    <property type="entry name" value="TGS-like"/>
    <property type="match status" value="1"/>
</dbReference>
<keyword evidence="11 13" id="KW-0030">Aminoacyl-tRNA synthetase</keyword>
<dbReference type="SUPFAM" id="SSF55681">
    <property type="entry name" value="Class II aaRS and biotin synthetases"/>
    <property type="match status" value="1"/>
</dbReference>
<proteinExistence type="inferred from homology"/>
<feature type="binding site" evidence="13">
    <location>
        <position position="514"/>
    </location>
    <ligand>
        <name>Zn(2+)</name>
        <dbReference type="ChEBI" id="CHEBI:29105"/>
        <note>catalytic</note>
    </ligand>
</feature>
<dbReference type="GO" id="GO:0006435">
    <property type="term" value="P:threonyl-tRNA aminoacylation"/>
    <property type="evidence" value="ECO:0007669"/>
    <property type="project" value="UniProtKB-UniRule"/>
</dbReference>
<dbReference type="InterPro" id="IPR045864">
    <property type="entry name" value="aa-tRNA-synth_II/BPL/LPL"/>
</dbReference>
<dbReference type="GO" id="GO:0005524">
    <property type="term" value="F:ATP binding"/>
    <property type="evidence" value="ECO:0007669"/>
    <property type="project" value="UniProtKB-UniRule"/>
</dbReference>
<organism evidence="16 17">
    <name type="scientific">Jezberella montanilacus</name>
    <dbReference type="NCBI Taxonomy" id="323426"/>
    <lineage>
        <taxon>Bacteria</taxon>
        <taxon>Pseudomonadati</taxon>
        <taxon>Pseudomonadota</taxon>
        <taxon>Betaproteobacteria</taxon>
        <taxon>Burkholderiales</taxon>
        <taxon>Alcaligenaceae</taxon>
        <taxon>Jezberella</taxon>
    </lineage>
</organism>
<evidence type="ECO:0000256" key="10">
    <source>
        <dbReference type="ARBA" id="ARBA00022917"/>
    </source>
</evidence>
<dbReference type="EC" id="6.1.1.3" evidence="13"/>
<keyword evidence="9 13" id="KW-0694">RNA-binding</keyword>
<dbReference type="Gene3D" id="3.30.980.10">
    <property type="entry name" value="Threonyl-trna Synthetase, Chain A, domain 2"/>
    <property type="match status" value="1"/>
</dbReference>
<dbReference type="FunFam" id="3.30.54.20:FF:000002">
    <property type="entry name" value="Threonine--tRNA ligase"/>
    <property type="match status" value="1"/>
</dbReference>
<keyword evidence="2 13" id="KW-0963">Cytoplasm</keyword>
<evidence type="ECO:0000256" key="13">
    <source>
        <dbReference type="HAMAP-Rule" id="MF_00184"/>
    </source>
</evidence>
<dbReference type="GO" id="GO:0004829">
    <property type="term" value="F:threonine-tRNA ligase activity"/>
    <property type="evidence" value="ECO:0007669"/>
    <property type="project" value="UniProtKB-UniRule"/>
</dbReference>
<keyword evidence="7 13" id="KW-0862">Zinc</keyword>
<keyword evidence="17" id="KW-1185">Reference proteome</keyword>
<evidence type="ECO:0000256" key="7">
    <source>
        <dbReference type="ARBA" id="ARBA00022833"/>
    </source>
</evidence>
<comment type="catalytic activity">
    <reaction evidence="12 13">
        <text>tRNA(Thr) + L-threonine + ATP = L-threonyl-tRNA(Thr) + AMP + diphosphate + H(+)</text>
        <dbReference type="Rhea" id="RHEA:24624"/>
        <dbReference type="Rhea" id="RHEA-COMP:9670"/>
        <dbReference type="Rhea" id="RHEA-COMP:9704"/>
        <dbReference type="ChEBI" id="CHEBI:15378"/>
        <dbReference type="ChEBI" id="CHEBI:30616"/>
        <dbReference type="ChEBI" id="CHEBI:33019"/>
        <dbReference type="ChEBI" id="CHEBI:57926"/>
        <dbReference type="ChEBI" id="CHEBI:78442"/>
        <dbReference type="ChEBI" id="CHEBI:78534"/>
        <dbReference type="ChEBI" id="CHEBI:456215"/>
        <dbReference type="EC" id="6.1.1.3"/>
    </reaction>
</comment>
<evidence type="ECO:0000256" key="12">
    <source>
        <dbReference type="ARBA" id="ARBA00049515"/>
    </source>
</evidence>
<dbReference type="InterPro" id="IPR004154">
    <property type="entry name" value="Anticodon-bd"/>
</dbReference>
<evidence type="ECO:0000313" key="17">
    <source>
        <dbReference type="Proteomes" id="UP000238308"/>
    </source>
</evidence>
<reference evidence="16 17" key="1">
    <citation type="submission" date="2018-03" db="EMBL/GenBank/DDBJ databases">
        <title>Genomic Encyclopedia of Type Strains, Phase III (KMG-III): the genomes of soil and plant-associated and newly described type strains.</title>
        <authorList>
            <person name="Whitman W."/>
        </authorList>
    </citation>
    <scope>NUCLEOTIDE SEQUENCE [LARGE SCALE GENOMIC DNA]</scope>
    <source>
        <strain evidence="16 17">MWH-P2sevCIIIb</strain>
    </source>
</reference>
<dbReference type="EMBL" id="PVTV01000011">
    <property type="protein sequence ID" value="PRY98907.1"/>
    <property type="molecule type" value="Genomic_DNA"/>
</dbReference>
<dbReference type="CDD" id="cd01667">
    <property type="entry name" value="TGS_ThrRS"/>
    <property type="match status" value="1"/>
</dbReference>
<feature type="region of interest" description="Catalytic" evidence="13">
    <location>
        <begin position="246"/>
        <end position="537"/>
    </location>
</feature>
<comment type="subcellular location">
    <subcellularLocation>
        <location evidence="13">Cytoplasm</location>
    </subcellularLocation>
</comment>
<evidence type="ECO:0000256" key="6">
    <source>
        <dbReference type="ARBA" id="ARBA00022741"/>
    </source>
</evidence>
<dbReference type="InterPro" id="IPR012675">
    <property type="entry name" value="Beta-grasp_dom_sf"/>
</dbReference>
<dbReference type="OrthoDB" id="9802304at2"/>
<dbReference type="Gene3D" id="3.10.20.30">
    <property type="match status" value="1"/>
</dbReference>
<keyword evidence="6 13" id="KW-0547">Nucleotide-binding</keyword>
<dbReference type="PANTHER" id="PTHR11451:SF44">
    <property type="entry name" value="THREONINE--TRNA LIGASE, CHLOROPLASTIC_MITOCHONDRIAL 2"/>
    <property type="match status" value="1"/>
</dbReference>
<evidence type="ECO:0000256" key="8">
    <source>
        <dbReference type="ARBA" id="ARBA00022840"/>
    </source>
</evidence>
<dbReference type="PROSITE" id="PS51880">
    <property type="entry name" value="TGS"/>
    <property type="match status" value="1"/>
</dbReference>
<evidence type="ECO:0000256" key="2">
    <source>
        <dbReference type="ARBA" id="ARBA00022490"/>
    </source>
</evidence>
<gene>
    <name evidence="13" type="primary">thrS</name>
    <name evidence="16" type="ORF">BCM14_0343</name>
</gene>
<dbReference type="Gene3D" id="3.30.930.10">
    <property type="entry name" value="Bira Bifunctional Protein, Domain 2"/>
    <property type="match status" value="1"/>
</dbReference>
<evidence type="ECO:0000256" key="5">
    <source>
        <dbReference type="ARBA" id="ARBA00022723"/>
    </source>
</evidence>
<dbReference type="GO" id="GO:0046872">
    <property type="term" value="F:metal ion binding"/>
    <property type="evidence" value="ECO:0007669"/>
    <property type="project" value="UniProtKB-KW"/>
</dbReference>
<keyword evidence="5 13" id="KW-0479">Metal-binding</keyword>
<comment type="caution">
    <text evidence="16">The sequence shown here is derived from an EMBL/GenBank/DDBJ whole genome shotgun (WGS) entry which is preliminary data.</text>
</comment>
<dbReference type="SUPFAM" id="SSF55186">
    <property type="entry name" value="ThrRS/AlaRS common domain"/>
    <property type="match status" value="1"/>
</dbReference>
<evidence type="ECO:0000256" key="1">
    <source>
        <dbReference type="ARBA" id="ARBA00008226"/>
    </source>
</evidence>
<dbReference type="GO" id="GO:0005829">
    <property type="term" value="C:cytosol"/>
    <property type="evidence" value="ECO:0007669"/>
    <property type="project" value="TreeGrafter"/>
</dbReference>
<dbReference type="FunFam" id="3.30.930.10:FF:000002">
    <property type="entry name" value="Threonine--tRNA ligase"/>
    <property type="match status" value="1"/>
</dbReference>